<dbReference type="STRING" id="1582439.NPIRD3C_0513"/>
<dbReference type="KEGG" id="nid:NPIRD3C_0513"/>
<dbReference type="GeneID" id="41599673"/>
<sequence>MILEDVRLRDTVQDNDNSPYFYRSRIVDITTDKGTFSTPNRVLARSEYLARSGAVLAKPLQTELTIDFRNLSDSQVSGLLNKNKVGEKMVGVTKQYNDITQRALFKISVFQPPLSTLRDMPLTQKKEFADAQADYLQRRLGTNLITYPYLELNSTDYIDFIDSHYRRDENNSVIFTLSLGMDRNSLQEILDHLIAKQDPMIINLIYQEWEKSIPQHNLINSYFDNERTAFFATQVPREDVESHVSNLHGVAFGGGFDLVSLIQPRGFGKNDNLDMTKIKFFNPQTLEIDNIENTLADNSRNMLEEFDFTSYDYNDAEYVTRILNHYEGAKIHPKKYQILYYLAKVHEAYTSPLKFDHERELIQSRELDEHIEETNLKNMPLIARRKRI</sequence>
<evidence type="ECO:0000313" key="1">
    <source>
        <dbReference type="EMBL" id="AJM91727.1"/>
    </source>
</evidence>
<dbReference type="Proteomes" id="UP000032027">
    <property type="component" value="Chromosome"/>
</dbReference>
<dbReference type="HOGENOM" id="CLU_710978_0_0_2"/>
<dbReference type="EMBL" id="CP010868">
    <property type="protein sequence ID" value="AJM91727.1"/>
    <property type="molecule type" value="Genomic_DNA"/>
</dbReference>
<dbReference type="AlphaFoldDB" id="A0A0C5C934"/>
<evidence type="ECO:0000313" key="2">
    <source>
        <dbReference type="Proteomes" id="UP000032027"/>
    </source>
</evidence>
<protein>
    <submittedName>
        <fullName evidence="1">Uncharacterized protein</fullName>
    </submittedName>
</protein>
<accession>A0A0C5C934</accession>
<reference evidence="2" key="1">
    <citation type="submission" date="2015-02" db="EMBL/GenBank/DDBJ databases">
        <title>Characterization of two novel Thaumarchaeota isolated from the Northern Adriatic Sea.</title>
        <authorList>
            <person name="Bayer B."/>
            <person name="Vojvoda J."/>
            <person name="Offre P."/>
            <person name="Srivastava A."/>
            <person name="Elisabeth N."/>
            <person name="Garcia J.A.L."/>
            <person name="Schleper C."/>
            <person name="Herndl G.J."/>
        </authorList>
    </citation>
    <scope>NUCLEOTIDE SEQUENCE [LARGE SCALE GENOMIC DNA]</scope>
    <source>
        <strain evidence="2">D3C</strain>
    </source>
</reference>
<dbReference type="PATRIC" id="fig|1582439.9.peg.517"/>
<dbReference type="RefSeq" id="WP_148702695.1">
    <property type="nucleotide sequence ID" value="NZ_CP010868.1"/>
</dbReference>
<proteinExistence type="predicted"/>
<reference evidence="1 2" key="3">
    <citation type="journal article" date="2019" name="Int. J. Syst. Evol. Microbiol.">
        <title>Nitrosopumilus adriaticus sp. nov. and Nitrosopumilus piranensis sp. nov., two ammonia-oxidizing archaea from the Adriatic Sea and members of the class Nitrososphaeria.</title>
        <authorList>
            <person name="Bayer B."/>
            <person name="Vojvoda J."/>
            <person name="Reinthaler T."/>
            <person name="Reyes C."/>
            <person name="Pinto M."/>
            <person name="Herndl G.J."/>
        </authorList>
    </citation>
    <scope>NUCLEOTIDE SEQUENCE [LARGE SCALE GENOMIC DNA]</scope>
    <source>
        <strain evidence="1 2">D3C</strain>
    </source>
</reference>
<keyword evidence="2" id="KW-1185">Reference proteome</keyword>
<reference evidence="1 2" key="2">
    <citation type="journal article" date="2016" name="ISME J.">
        <title>Physiological and genomic characterization of two novel marine thaumarchaeal strains indicates niche differentiation.</title>
        <authorList>
            <person name="Bayer B."/>
            <person name="Vojvoda J."/>
            <person name="Offre P."/>
            <person name="Alves R.J."/>
            <person name="Elisabeth N.H."/>
            <person name="Garcia J.A."/>
            <person name="Volland J.M."/>
            <person name="Srivastava A."/>
            <person name="Schleper C."/>
            <person name="Herndl G.J."/>
        </authorList>
    </citation>
    <scope>NUCLEOTIDE SEQUENCE [LARGE SCALE GENOMIC DNA]</scope>
    <source>
        <strain evidence="1 2">D3C</strain>
    </source>
</reference>
<organism evidence="1 2">
    <name type="scientific">Nitrosopumilus piranensis</name>
    <dbReference type="NCBI Taxonomy" id="1582439"/>
    <lineage>
        <taxon>Archaea</taxon>
        <taxon>Nitrososphaerota</taxon>
        <taxon>Nitrososphaeria</taxon>
        <taxon>Nitrosopumilales</taxon>
        <taxon>Nitrosopumilaceae</taxon>
        <taxon>Nitrosopumilus</taxon>
    </lineage>
</organism>
<gene>
    <name evidence="1" type="ORF">NPIRD3C_0513</name>
</gene>
<name>A0A0C5C934_9ARCH</name>